<dbReference type="Proteomes" id="UP000657574">
    <property type="component" value="Unassembled WGS sequence"/>
</dbReference>
<gene>
    <name evidence="3" type="ORF">GCM10010121_022690</name>
</gene>
<keyword evidence="1" id="KW-1015">Disulfide bond</keyword>
<organism evidence="3 4">
    <name type="scientific">Streptomyces brasiliensis</name>
    <dbReference type="NCBI Taxonomy" id="1954"/>
    <lineage>
        <taxon>Bacteria</taxon>
        <taxon>Bacillati</taxon>
        <taxon>Actinomycetota</taxon>
        <taxon>Actinomycetes</taxon>
        <taxon>Kitasatosporales</taxon>
        <taxon>Streptomycetaceae</taxon>
        <taxon>Streptomyces</taxon>
    </lineage>
</organism>
<name>A0A917NNU8_9ACTN</name>
<dbReference type="GO" id="GO:0031221">
    <property type="term" value="P:arabinan metabolic process"/>
    <property type="evidence" value="ECO:0007669"/>
    <property type="project" value="InterPro"/>
</dbReference>
<evidence type="ECO:0000259" key="2">
    <source>
        <dbReference type="Pfam" id="PF09206"/>
    </source>
</evidence>
<keyword evidence="4" id="KW-1185">Reference proteome</keyword>
<evidence type="ECO:0000313" key="3">
    <source>
        <dbReference type="EMBL" id="GGJ11812.1"/>
    </source>
</evidence>
<dbReference type="InterPro" id="IPR038964">
    <property type="entry name" value="ABFB"/>
</dbReference>
<feature type="domain" description="Alpha-L-arabinofuranosidase B catalytic" evidence="2">
    <location>
        <begin position="2"/>
        <end position="87"/>
    </location>
</feature>
<dbReference type="GO" id="GO:0046556">
    <property type="term" value="F:alpha-L-arabinofuranosidase activity"/>
    <property type="evidence" value="ECO:0007669"/>
    <property type="project" value="InterPro"/>
</dbReference>
<proteinExistence type="predicted"/>
<dbReference type="PANTHER" id="PTHR39447">
    <property type="entry name" value="ALPHA-L-ARABINOFURANOSIDASE B"/>
    <property type="match status" value="1"/>
</dbReference>
<reference evidence="3" key="1">
    <citation type="journal article" date="2014" name="Int. J. Syst. Evol. Microbiol.">
        <title>Complete genome sequence of Corynebacterium casei LMG S-19264T (=DSM 44701T), isolated from a smear-ripened cheese.</title>
        <authorList>
            <consortium name="US DOE Joint Genome Institute (JGI-PGF)"/>
            <person name="Walter F."/>
            <person name="Albersmeier A."/>
            <person name="Kalinowski J."/>
            <person name="Ruckert C."/>
        </authorList>
    </citation>
    <scope>NUCLEOTIDE SEQUENCE</scope>
    <source>
        <strain evidence="3">JCM 3086</strain>
    </source>
</reference>
<dbReference type="InterPro" id="IPR013320">
    <property type="entry name" value="ConA-like_dom_sf"/>
</dbReference>
<comment type="caution">
    <text evidence="3">The sequence shown here is derived from an EMBL/GenBank/DDBJ whole genome shotgun (WGS) entry which is preliminary data.</text>
</comment>
<dbReference type="EMBL" id="BMQA01000006">
    <property type="protein sequence ID" value="GGJ11812.1"/>
    <property type="molecule type" value="Genomic_DNA"/>
</dbReference>
<evidence type="ECO:0000313" key="4">
    <source>
        <dbReference type="Proteomes" id="UP000657574"/>
    </source>
</evidence>
<dbReference type="Pfam" id="PF09206">
    <property type="entry name" value="ArabFuran-catal"/>
    <property type="match status" value="1"/>
</dbReference>
<feature type="disulfide bond" evidence="1">
    <location>
        <begin position="49"/>
        <end position="50"/>
    </location>
</feature>
<dbReference type="SUPFAM" id="SSF49899">
    <property type="entry name" value="Concanavalin A-like lectins/glucanases"/>
    <property type="match status" value="1"/>
</dbReference>
<dbReference type="InterPro" id="IPR015289">
    <property type="entry name" value="A-L-arabinofuranosidase_B_cat"/>
</dbReference>
<dbReference type="AlphaFoldDB" id="A0A917NNU8"/>
<protein>
    <recommendedName>
        <fullName evidence="2">Alpha-L-arabinofuranosidase B catalytic domain-containing protein</fullName>
    </recommendedName>
</protein>
<dbReference type="PANTHER" id="PTHR39447:SF2">
    <property type="entry name" value="ALPHA-L-ARABINOFURANOSIDASE B"/>
    <property type="match status" value="1"/>
</dbReference>
<dbReference type="GO" id="GO:0045490">
    <property type="term" value="P:pectin catabolic process"/>
    <property type="evidence" value="ECO:0007669"/>
    <property type="project" value="TreeGrafter"/>
</dbReference>
<evidence type="ECO:0000256" key="1">
    <source>
        <dbReference type="PIRSR" id="PIRSR638964-3"/>
    </source>
</evidence>
<dbReference type="GO" id="GO:0019566">
    <property type="term" value="P:arabinose metabolic process"/>
    <property type="evidence" value="ECO:0007669"/>
    <property type="project" value="InterPro"/>
</dbReference>
<accession>A0A917NNU8</accession>
<dbReference type="Gene3D" id="2.60.120.200">
    <property type="match status" value="1"/>
</dbReference>
<reference evidence="3" key="2">
    <citation type="submission" date="2020-09" db="EMBL/GenBank/DDBJ databases">
        <authorList>
            <person name="Sun Q."/>
            <person name="Ohkuma M."/>
        </authorList>
    </citation>
    <scope>NUCLEOTIDE SEQUENCE</scope>
    <source>
        <strain evidence="3">JCM 3086</strain>
    </source>
</reference>
<sequence length="87" mass="9135">MTVNGHQVYGLEISAGMGYRSNSTSGAAVNGQAEGMYMVTSGTHVDNRCCFGYGNAETNDIDTGNGHLDAINFGAECWFSPCYGQGP</sequence>